<keyword evidence="10 11" id="KW-0472">Membrane</keyword>
<dbReference type="Pfam" id="PF17820">
    <property type="entry name" value="PDZ_6"/>
    <property type="match status" value="2"/>
</dbReference>
<dbReference type="Gene3D" id="2.30.42.10">
    <property type="match status" value="2"/>
</dbReference>
<dbReference type="NCBIfam" id="TIGR00054">
    <property type="entry name" value="RIP metalloprotease RseP"/>
    <property type="match status" value="1"/>
</dbReference>
<keyword evidence="14" id="KW-1185">Reference proteome</keyword>
<evidence type="ECO:0000256" key="10">
    <source>
        <dbReference type="ARBA" id="ARBA00023136"/>
    </source>
</evidence>
<keyword evidence="6 11" id="KW-0378">Hydrolase</keyword>
<keyword evidence="4 13" id="KW-0645">Protease</keyword>
<dbReference type="InterPro" id="IPR004387">
    <property type="entry name" value="Pept_M50_Zn"/>
</dbReference>
<dbReference type="InterPro" id="IPR008915">
    <property type="entry name" value="Peptidase_M50"/>
</dbReference>
<evidence type="ECO:0000256" key="7">
    <source>
        <dbReference type="ARBA" id="ARBA00022833"/>
    </source>
</evidence>
<comment type="cofactor">
    <cofactor evidence="1 11">
        <name>Zn(2+)</name>
        <dbReference type="ChEBI" id="CHEBI:29105"/>
    </cofactor>
</comment>
<evidence type="ECO:0000256" key="1">
    <source>
        <dbReference type="ARBA" id="ARBA00001947"/>
    </source>
</evidence>
<protein>
    <recommendedName>
        <fullName evidence="11">Zinc metalloprotease</fullName>
        <ecNumber evidence="11">3.4.24.-</ecNumber>
    </recommendedName>
</protein>
<dbReference type="EC" id="3.4.24.-" evidence="11"/>
<dbReference type="InterPro" id="IPR041489">
    <property type="entry name" value="PDZ_6"/>
</dbReference>
<evidence type="ECO:0000256" key="2">
    <source>
        <dbReference type="ARBA" id="ARBA00004141"/>
    </source>
</evidence>
<evidence type="ECO:0000256" key="6">
    <source>
        <dbReference type="ARBA" id="ARBA00022801"/>
    </source>
</evidence>
<organism evidence="13 14">
    <name type="scientific">Acidiferrobacter thiooxydans</name>
    <dbReference type="NCBI Taxonomy" id="163359"/>
    <lineage>
        <taxon>Bacteria</taxon>
        <taxon>Pseudomonadati</taxon>
        <taxon>Pseudomonadota</taxon>
        <taxon>Gammaproteobacteria</taxon>
        <taxon>Acidiferrobacterales</taxon>
        <taxon>Acidiferrobacteraceae</taxon>
        <taxon>Acidiferrobacter</taxon>
    </lineage>
</organism>
<dbReference type="CDD" id="cd23081">
    <property type="entry name" value="cpPDZ_EcRseP-like"/>
    <property type="match status" value="1"/>
</dbReference>
<dbReference type="CDD" id="cd06163">
    <property type="entry name" value="S2P-M50_PDZ_RseP-like"/>
    <property type="match status" value="1"/>
</dbReference>
<name>A0A368HIK1_9GAMM</name>
<dbReference type="GO" id="GO:0004222">
    <property type="term" value="F:metalloendopeptidase activity"/>
    <property type="evidence" value="ECO:0007669"/>
    <property type="project" value="InterPro"/>
</dbReference>
<keyword evidence="7 11" id="KW-0862">Zinc</keyword>
<reference evidence="13 14" key="1">
    <citation type="submission" date="2018-02" db="EMBL/GenBank/DDBJ databases">
        <title>Insights into the biology of acidophilic members of the Acidiferrobacteraceae family derived from comparative genomic analyses.</title>
        <authorList>
            <person name="Issotta F."/>
            <person name="Thyssen C."/>
            <person name="Mena C."/>
            <person name="Moya A."/>
            <person name="Bellenberg S."/>
            <person name="Sproer C."/>
            <person name="Covarrubias P.C."/>
            <person name="Sand W."/>
            <person name="Quatrini R."/>
            <person name="Vera M."/>
        </authorList>
    </citation>
    <scope>NUCLEOTIDE SEQUENCE [LARGE SCALE GENOMIC DNA]</scope>
    <source>
        <strain evidence="14">m-1</strain>
    </source>
</reference>
<dbReference type="InterPro" id="IPR001478">
    <property type="entry name" value="PDZ"/>
</dbReference>
<sequence length="471" mass="51305">MRAPGHRWASREGGRGVLTQIGYSLLGFVLAIGILIVVHEFGHYIVARSLGVKVLRFSVGFGKPLILRRAGADATEYVLAAVPLGGYVKMLDENEGDVPVAERHRAFNRQTLWKRTAIVLAGPGFNFLFAILAYWVVFMTGVPGLKPIIGKVAAHSPAQAAGLRAGDLITRINGRRVQSLGQDRLYLFQKALEHAKVRVQVLTKGGHERVLTLDLRHVHARALSKGHLGQVLGISGWQPPLVPRIAEVFAHTPAARGGLRVGDLITRIGKQTITNWTQVARIVRAHPLQPLHFDVRHHGRTRQLIITPKAVKVGARRIGQIGAGIRVPALPPNLRVVVRFGPLAALGAALKDTWLMSRLTVEMLGKMLMLEVSPKSISGPITIAQYAGYSVQVGFTSFLMFLGVVSISLGVLNLMPVPILDGGHVFFYLLEWVKGGPISEQAIGWGQRVGVTLLLGLMMLAFYNDITRILG</sequence>
<dbReference type="GO" id="GO:0006508">
    <property type="term" value="P:proteolysis"/>
    <property type="evidence" value="ECO:0007669"/>
    <property type="project" value="UniProtKB-KW"/>
</dbReference>
<feature type="transmembrane region" description="Helical" evidence="11">
    <location>
        <begin position="442"/>
        <end position="463"/>
    </location>
</feature>
<keyword evidence="5 11" id="KW-0812">Transmembrane</keyword>
<keyword evidence="9 11" id="KW-0482">Metalloprotease</keyword>
<dbReference type="EMBL" id="PSYR01000001">
    <property type="protein sequence ID" value="RCN59211.1"/>
    <property type="molecule type" value="Genomic_DNA"/>
</dbReference>
<comment type="subcellular location">
    <subcellularLocation>
        <location evidence="2">Membrane</location>
        <topology evidence="2">Multi-pass membrane protein</topology>
    </subcellularLocation>
</comment>
<dbReference type="Proteomes" id="UP000253250">
    <property type="component" value="Unassembled WGS sequence"/>
</dbReference>
<feature type="transmembrane region" description="Helical" evidence="11">
    <location>
        <begin position="20"/>
        <end position="38"/>
    </location>
</feature>
<gene>
    <name evidence="13" type="primary">rseP</name>
    <name evidence="13" type="ORF">C4900_05715</name>
</gene>
<comment type="similarity">
    <text evidence="3 11">Belongs to the peptidase M50B family.</text>
</comment>
<evidence type="ECO:0000256" key="5">
    <source>
        <dbReference type="ARBA" id="ARBA00022692"/>
    </source>
</evidence>
<evidence type="ECO:0000256" key="9">
    <source>
        <dbReference type="ARBA" id="ARBA00023049"/>
    </source>
</evidence>
<dbReference type="PANTHER" id="PTHR42837:SF2">
    <property type="entry name" value="MEMBRANE METALLOPROTEASE ARASP2, CHLOROPLASTIC-RELATED"/>
    <property type="match status" value="1"/>
</dbReference>
<feature type="domain" description="PDZ" evidence="12">
    <location>
        <begin position="148"/>
        <end position="184"/>
    </location>
</feature>
<accession>A0A368HIK1</accession>
<dbReference type="AlphaFoldDB" id="A0A368HIK1"/>
<evidence type="ECO:0000313" key="13">
    <source>
        <dbReference type="EMBL" id="RCN59211.1"/>
    </source>
</evidence>
<dbReference type="PANTHER" id="PTHR42837">
    <property type="entry name" value="REGULATOR OF SIGMA-E PROTEASE RSEP"/>
    <property type="match status" value="1"/>
</dbReference>
<dbReference type="SUPFAM" id="SSF50156">
    <property type="entry name" value="PDZ domain-like"/>
    <property type="match status" value="2"/>
</dbReference>
<evidence type="ECO:0000313" key="14">
    <source>
        <dbReference type="Proteomes" id="UP000253250"/>
    </source>
</evidence>
<dbReference type="GO" id="GO:0046872">
    <property type="term" value="F:metal ion binding"/>
    <property type="evidence" value="ECO:0007669"/>
    <property type="project" value="UniProtKB-KW"/>
</dbReference>
<feature type="transmembrane region" description="Helical" evidence="11">
    <location>
        <begin position="117"/>
        <end position="137"/>
    </location>
</feature>
<evidence type="ECO:0000256" key="3">
    <source>
        <dbReference type="ARBA" id="ARBA00007931"/>
    </source>
</evidence>
<keyword evidence="8 11" id="KW-1133">Transmembrane helix</keyword>
<evidence type="ECO:0000256" key="4">
    <source>
        <dbReference type="ARBA" id="ARBA00022670"/>
    </source>
</evidence>
<dbReference type="OrthoDB" id="9782003at2"/>
<dbReference type="PROSITE" id="PS50106">
    <property type="entry name" value="PDZ"/>
    <property type="match status" value="1"/>
</dbReference>
<evidence type="ECO:0000256" key="11">
    <source>
        <dbReference type="RuleBase" id="RU362031"/>
    </source>
</evidence>
<dbReference type="InterPro" id="IPR036034">
    <property type="entry name" value="PDZ_sf"/>
</dbReference>
<dbReference type="Pfam" id="PF02163">
    <property type="entry name" value="Peptidase_M50"/>
    <property type="match status" value="1"/>
</dbReference>
<dbReference type="SMART" id="SM00228">
    <property type="entry name" value="PDZ"/>
    <property type="match status" value="2"/>
</dbReference>
<evidence type="ECO:0000259" key="12">
    <source>
        <dbReference type="PROSITE" id="PS50106"/>
    </source>
</evidence>
<evidence type="ECO:0000256" key="8">
    <source>
        <dbReference type="ARBA" id="ARBA00022989"/>
    </source>
</evidence>
<keyword evidence="11" id="KW-0479">Metal-binding</keyword>
<comment type="caution">
    <text evidence="13">The sequence shown here is derived from an EMBL/GenBank/DDBJ whole genome shotgun (WGS) entry which is preliminary data.</text>
</comment>
<proteinExistence type="inferred from homology"/>
<dbReference type="GO" id="GO:0016020">
    <property type="term" value="C:membrane"/>
    <property type="evidence" value="ECO:0007669"/>
    <property type="project" value="UniProtKB-SubCell"/>
</dbReference>